<accession>A0A975ASB9</accession>
<gene>
    <name evidence="2" type="ORF">I8J32_015735</name>
</gene>
<dbReference type="EMBL" id="CP071518">
    <property type="protein sequence ID" value="QSX78128.1"/>
    <property type="molecule type" value="Genomic_DNA"/>
</dbReference>
<sequence>MIKCLAIAGMVIATSGCASWSSKPQLCFSDNPPVNPTSAGEIKAVKFVERRVAATCRPTDVECNLQLRHGANDQIEVIASRALVAGDPPACTPLEGGFETYVFSAEGEYIRVVLGL</sequence>
<dbReference type="RefSeq" id="WP_200613367.1">
    <property type="nucleotide sequence ID" value="NZ_CP071518.1"/>
</dbReference>
<dbReference type="Proteomes" id="UP000639274">
    <property type="component" value="Chromosome"/>
</dbReference>
<evidence type="ECO:0000313" key="3">
    <source>
        <dbReference type="Proteomes" id="UP000639274"/>
    </source>
</evidence>
<protein>
    <recommendedName>
        <fullName evidence="4">DUF4156 domain-containing protein</fullName>
    </recommendedName>
</protein>
<dbReference type="AlphaFoldDB" id="A0A975ASB9"/>
<feature type="signal peptide" evidence="1">
    <location>
        <begin position="1"/>
        <end position="20"/>
    </location>
</feature>
<evidence type="ECO:0000313" key="2">
    <source>
        <dbReference type="EMBL" id="QSX78128.1"/>
    </source>
</evidence>
<evidence type="ECO:0008006" key="4">
    <source>
        <dbReference type="Google" id="ProtNLM"/>
    </source>
</evidence>
<feature type="chain" id="PRO_5036741465" description="DUF4156 domain-containing protein" evidence="1">
    <location>
        <begin position="21"/>
        <end position="116"/>
    </location>
</feature>
<organism evidence="2 3">
    <name type="scientific">Agrilutibacter solisilvae</name>
    <dbReference type="NCBI Taxonomy" id="2763317"/>
    <lineage>
        <taxon>Bacteria</taxon>
        <taxon>Pseudomonadati</taxon>
        <taxon>Pseudomonadota</taxon>
        <taxon>Gammaproteobacteria</taxon>
        <taxon>Lysobacterales</taxon>
        <taxon>Lysobacteraceae</taxon>
        <taxon>Agrilutibacter</taxon>
    </lineage>
</organism>
<dbReference type="KEGG" id="lsf:I8J32_015735"/>
<reference evidence="2 3" key="1">
    <citation type="submission" date="2021-03" db="EMBL/GenBank/DDBJ databases">
        <title>Lysobacter sp. nov. isolated from soil of gangwondo yeongwol, south Korea.</title>
        <authorList>
            <person name="Kim K.R."/>
            <person name="Kim K.H."/>
            <person name="Jeon C.O."/>
        </authorList>
    </citation>
    <scope>NUCLEOTIDE SEQUENCE [LARGE SCALE GENOMIC DNA]</scope>
    <source>
        <strain evidence="2 3">R19</strain>
    </source>
</reference>
<proteinExistence type="predicted"/>
<keyword evidence="1" id="KW-0732">Signal</keyword>
<evidence type="ECO:0000256" key="1">
    <source>
        <dbReference type="SAM" id="SignalP"/>
    </source>
</evidence>
<name>A0A975ASB9_9GAMM</name>
<dbReference type="PROSITE" id="PS51257">
    <property type="entry name" value="PROKAR_LIPOPROTEIN"/>
    <property type="match status" value="1"/>
</dbReference>
<keyword evidence="3" id="KW-1185">Reference proteome</keyword>